<reference evidence="1" key="1">
    <citation type="submission" date="2020-07" db="EMBL/GenBank/DDBJ databases">
        <title>Multicomponent nature underlies the extraordinary mechanical properties of spider dragline silk.</title>
        <authorList>
            <person name="Kono N."/>
            <person name="Nakamura H."/>
            <person name="Mori M."/>
            <person name="Yoshida Y."/>
            <person name="Ohtoshi R."/>
            <person name="Malay A.D."/>
            <person name="Moran D.A.P."/>
            <person name="Tomita M."/>
            <person name="Numata K."/>
            <person name="Arakawa K."/>
        </authorList>
    </citation>
    <scope>NUCLEOTIDE SEQUENCE</scope>
</reference>
<evidence type="ECO:0000313" key="1">
    <source>
        <dbReference type="EMBL" id="GFQ73589.1"/>
    </source>
</evidence>
<gene>
    <name evidence="1" type="ORF">TNCT_716311</name>
</gene>
<evidence type="ECO:0000313" key="2">
    <source>
        <dbReference type="Proteomes" id="UP000887116"/>
    </source>
</evidence>
<dbReference type="AlphaFoldDB" id="A0A8X6FA76"/>
<keyword evidence="2" id="KW-1185">Reference proteome</keyword>
<comment type="caution">
    <text evidence="1">The sequence shown here is derived from an EMBL/GenBank/DDBJ whole genome shotgun (WGS) entry which is preliminary data.</text>
</comment>
<proteinExistence type="predicted"/>
<organism evidence="1 2">
    <name type="scientific">Trichonephila clavata</name>
    <name type="common">Joro spider</name>
    <name type="synonym">Nephila clavata</name>
    <dbReference type="NCBI Taxonomy" id="2740835"/>
    <lineage>
        <taxon>Eukaryota</taxon>
        <taxon>Metazoa</taxon>
        <taxon>Ecdysozoa</taxon>
        <taxon>Arthropoda</taxon>
        <taxon>Chelicerata</taxon>
        <taxon>Arachnida</taxon>
        <taxon>Araneae</taxon>
        <taxon>Araneomorphae</taxon>
        <taxon>Entelegynae</taxon>
        <taxon>Araneoidea</taxon>
        <taxon>Nephilidae</taxon>
        <taxon>Trichonephila</taxon>
    </lineage>
</organism>
<name>A0A8X6FA76_TRICU</name>
<accession>A0A8X6FA76</accession>
<sequence length="73" mass="8390">MKVSEQRLRDLKRWSKLGVYPGRCHKRVTSVLVHAFKTAGEAQSHISKFWAVTSMYFDTQAILTAPSEKYSET</sequence>
<dbReference type="EMBL" id="BMAO01031247">
    <property type="protein sequence ID" value="GFQ73589.1"/>
    <property type="molecule type" value="Genomic_DNA"/>
</dbReference>
<dbReference type="Proteomes" id="UP000887116">
    <property type="component" value="Unassembled WGS sequence"/>
</dbReference>
<protein>
    <submittedName>
        <fullName evidence="1">Uncharacterized protein</fullName>
    </submittedName>
</protein>